<protein>
    <submittedName>
        <fullName evidence="1">Uncharacterized protein</fullName>
    </submittedName>
</protein>
<reference evidence="1 2" key="1">
    <citation type="submission" date="2013-01" db="EMBL/GenBank/DDBJ databases">
        <title>The Genome Sequence of Clostridium innocuum 2959.</title>
        <authorList>
            <consortium name="The Broad Institute Genome Sequencing Platform"/>
            <person name="Earl A."/>
            <person name="Ward D."/>
            <person name="Feldgarden M."/>
            <person name="Gevers D."/>
            <person name="Courvalin P."/>
            <person name="Lambert T."/>
            <person name="Walker B."/>
            <person name="Young S.K."/>
            <person name="Zeng Q."/>
            <person name="Gargeya S."/>
            <person name="Fitzgerald M."/>
            <person name="Haas B."/>
            <person name="Abouelleil A."/>
            <person name="Alvarado L."/>
            <person name="Arachchi H.M."/>
            <person name="Berlin A.M."/>
            <person name="Chapman S.B."/>
            <person name="Dewar J."/>
            <person name="Goldberg J."/>
            <person name="Griggs A."/>
            <person name="Gujja S."/>
            <person name="Hansen M."/>
            <person name="Howarth C."/>
            <person name="Imamovic A."/>
            <person name="Larimer J."/>
            <person name="McCowan C."/>
            <person name="Murphy C."/>
            <person name="Neiman D."/>
            <person name="Pearson M."/>
            <person name="Priest M."/>
            <person name="Roberts A."/>
            <person name="Saif S."/>
            <person name="Shea T."/>
            <person name="Sisk P."/>
            <person name="Sykes S."/>
            <person name="Wortman J."/>
            <person name="Nusbaum C."/>
            <person name="Birren B."/>
        </authorList>
    </citation>
    <scope>NUCLEOTIDE SEQUENCE [LARGE SCALE GENOMIC DNA]</scope>
    <source>
        <strain evidence="1 2">2959</strain>
    </source>
</reference>
<dbReference type="HOGENOM" id="CLU_3268045_0_0_9"/>
<evidence type="ECO:0000313" key="2">
    <source>
        <dbReference type="Proteomes" id="UP000013051"/>
    </source>
</evidence>
<proteinExistence type="predicted"/>
<accession>N9V012</accession>
<dbReference type="EMBL" id="AGYV01000012">
    <property type="protein sequence ID" value="ENY84005.1"/>
    <property type="molecule type" value="Genomic_DNA"/>
</dbReference>
<dbReference type="AlphaFoldDB" id="N9V012"/>
<dbReference type="Proteomes" id="UP000013051">
    <property type="component" value="Unassembled WGS sequence"/>
</dbReference>
<organism evidence="1 2">
    <name type="scientific">[Clostridium] innocuum 2959</name>
    <dbReference type="NCBI Taxonomy" id="999413"/>
    <lineage>
        <taxon>Bacteria</taxon>
        <taxon>Bacillati</taxon>
        <taxon>Bacillota</taxon>
        <taxon>Clostridia</taxon>
        <taxon>Eubacteriales</taxon>
        <taxon>Clostridiaceae</taxon>
        <taxon>Clostridium</taxon>
    </lineage>
</organism>
<comment type="caution">
    <text evidence="1">The sequence shown here is derived from an EMBL/GenBank/DDBJ whole genome shotgun (WGS) entry which is preliminary data.</text>
</comment>
<keyword evidence="2" id="KW-1185">Reference proteome</keyword>
<sequence length="41" mass="4755">MYYTIQNKHSFGNVSVLNQYGITVFDSSSHTVNYQRVKKVT</sequence>
<gene>
    <name evidence="1" type="ORF">HMPREF1094_04436</name>
</gene>
<name>N9V012_CLOIN</name>
<evidence type="ECO:0000313" key="1">
    <source>
        <dbReference type="EMBL" id="ENY84005.1"/>
    </source>
</evidence>